<accession>A0A2I8VEB1</accession>
<dbReference type="RefSeq" id="WP_103423781.1">
    <property type="nucleotide sequence ID" value="NZ_CP026309.1"/>
</dbReference>
<evidence type="ECO:0000313" key="4">
    <source>
        <dbReference type="EMBL" id="AUV80273.1"/>
    </source>
</evidence>
<dbReference type="GO" id="GO:0016151">
    <property type="term" value="F:nickel cation binding"/>
    <property type="evidence" value="ECO:0007669"/>
    <property type="project" value="UniProtKB-UniRule"/>
</dbReference>
<dbReference type="PANTHER" id="PTHR33643">
    <property type="entry name" value="UREASE ACCESSORY PROTEIN D"/>
    <property type="match status" value="1"/>
</dbReference>
<gene>
    <name evidence="3" type="primary">ureD</name>
    <name evidence="4" type="ORF">C2R22_00175</name>
</gene>
<dbReference type="OrthoDB" id="10701at2157"/>
<proteinExistence type="inferred from homology"/>
<comment type="function">
    <text evidence="3">Required for maturation of urease via the functional incorporation of the urease nickel metallocenter.</text>
</comment>
<dbReference type="PANTHER" id="PTHR33643:SF1">
    <property type="entry name" value="UREASE ACCESSORY PROTEIN D"/>
    <property type="match status" value="1"/>
</dbReference>
<comment type="subcellular location">
    <subcellularLocation>
        <location evidence="3">Cytoplasm</location>
    </subcellularLocation>
</comment>
<dbReference type="GO" id="GO:0005737">
    <property type="term" value="C:cytoplasm"/>
    <property type="evidence" value="ECO:0007669"/>
    <property type="project" value="UniProtKB-SubCell"/>
</dbReference>
<keyword evidence="2 3" id="KW-0143">Chaperone</keyword>
<keyword evidence="5" id="KW-1185">Reference proteome</keyword>
<dbReference type="KEGG" id="srub:C2R22_00175"/>
<evidence type="ECO:0000256" key="2">
    <source>
        <dbReference type="ARBA" id="ARBA00023186"/>
    </source>
</evidence>
<keyword evidence="3" id="KW-0963">Cytoplasm</keyword>
<protein>
    <recommendedName>
        <fullName evidence="3">Urease accessory protein UreD</fullName>
    </recommendedName>
</protein>
<reference evidence="4 5" key="1">
    <citation type="submission" date="2018-01" db="EMBL/GenBank/DDBJ databases">
        <title>Complete genome sequence of Salinigranum rubrum GX10T, an extremely halophilic archaeon isolated from a marine solar saltern.</title>
        <authorList>
            <person name="Han S."/>
        </authorList>
    </citation>
    <scope>NUCLEOTIDE SEQUENCE [LARGE SCALE GENOMIC DNA]</scope>
    <source>
        <strain evidence="4 5">GX10</strain>
    </source>
</reference>
<comment type="subunit">
    <text evidence="3">UreD, UreF and UreG form a complex that acts as a GTP-hydrolysis-dependent molecular chaperone, activating the urease apoprotein by helping to assemble the nickel containing metallocenter of UreC. The UreE protein probably delivers the nickel.</text>
</comment>
<sequence length="309" mass="33060">MAASTNGPPPEFRSYAAESLAQSPAGAVGKGGELDLRFARGRDGQSRLVYDRATVPFHLTGGLYHDEALPDIASAYVQDPTGGIAQGDRYEATVEVGAGARAHVSTGSATKVLRMERNYGASTTRIDVGEGGYLEYLPEETILHEGARFWQQVEMDLAPGASVLFADVVVPGRLARDELFAFERLHTSVEARSRGEELFADAVRLDGGDHLRGPGLFGEFRVVGTFYVVAPDHDEVAALADALHERVQPEGGSEDPSAVGGASVLPRESGVAVRVLGARASDVTDRFHRVWNRARETLVGASAPDTRKF</sequence>
<dbReference type="AlphaFoldDB" id="A0A2I8VEB1"/>
<name>A0A2I8VEB1_9EURY</name>
<evidence type="ECO:0000256" key="3">
    <source>
        <dbReference type="HAMAP-Rule" id="MF_01384"/>
    </source>
</evidence>
<evidence type="ECO:0000256" key="1">
    <source>
        <dbReference type="ARBA" id="ARBA00007177"/>
    </source>
</evidence>
<dbReference type="Pfam" id="PF01774">
    <property type="entry name" value="UreD"/>
    <property type="match status" value="1"/>
</dbReference>
<dbReference type="InterPro" id="IPR002669">
    <property type="entry name" value="UreD"/>
</dbReference>
<dbReference type="HAMAP" id="MF_01384">
    <property type="entry name" value="UreD"/>
    <property type="match status" value="1"/>
</dbReference>
<dbReference type="Proteomes" id="UP000236584">
    <property type="component" value="Chromosome"/>
</dbReference>
<dbReference type="GeneID" id="35590458"/>
<keyword evidence="3" id="KW-0996">Nickel insertion</keyword>
<organism evidence="4 5">
    <name type="scientific">Salinigranum rubrum</name>
    <dbReference type="NCBI Taxonomy" id="755307"/>
    <lineage>
        <taxon>Archaea</taxon>
        <taxon>Methanobacteriati</taxon>
        <taxon>Methanobacteriota</taxon>
        <taxon>Stenosarchaea group</taxon>
        <taxon>Halobacteria</taxon>
        <taxon>Halobacteriales</taxon>
        <taxon>Haloferacaceae</taxon>
        <taxon>Salinigranum</taxon>
    </lineage>
</organism>
<dbReference type="EMBL" id="CP026309">
    <property type="protein sequence ID" value="AUV80273.1"/>
    <property type="molecule type" value="Genomic_DNA"/>
</dbReference>
<comment type="similarity">
    <text evidence="1 3">Belongs to the UreD family.</text>
</comment>
<evidence type="ECO:0000313" key="5">
    <source>
        <dbReference type="Proteomes" id="UP000236584"/>
    </source>
</evidence>